<feature type="domain" description="Integrase catalytic" evidence="1">
    <location>
        <begin position="39"/>
        <end position="132"/>
    </location>
</feature>
<dbReference type="AlphaFoldDB" id="A0A9P0ZM92"/>
<proteinExistence type="predicted"/>
<evidence type="ECO:0000313" key="3">
    <source>
        <dbReference type="Proteomes" id="UP001152484"/>
    </source>
</evidence>
<dbReference type="GO" id="GO:0003676">
    <property type="term" value="F:nucleic acid binding"/>
    <property type="evidence" value="ECO:0007669"/>
    <property type="project" value="InterPro"/>
</dbReference>
<dbReference type="InterPro" id="IPR036397">
    <property type="entry name" value="RNaseH_sf"/>
</dbReference>
<organism evidence="2 3">
    <name type="scientific">Cuscuta europaea</name>
    <name type="common">European dodder</name>
    <dbReference type="NCBI Taxonomy" id="41803"/>
    <lineage>
        <taxon>Eukaryota</taxon>
        <taxon>Viridiplantae</taxon>
        <taxon>Streptophyta</taxon>
        <taxon>Embryophyta</taxon>
        <taxon>Tracheophyta</taxon>
        <taxon>Spermatophyta</taxon>
        <taxon>Magnoliopsida</taxon>
        <taxon>eudicotyledons</taxon>
        <taxon>Gunneridae</taxon>
        <taxon>Pentapetalae</taxon>
        <taxon>asterids</taxon>
        <taxon>lamiids</taxon>
        <taxon>Solanales</taxon>
        <taxon>Convolvulaceae</taxon>
        <taxon>Cuscuteae</taxon>
        <taxon>Cuscuta</taxon>
        <taxon>Cuscuta subgen. Cuscuta</taxon>
    </lineage>
</organism>
<dbReference type="Pfam" id="PF00665">
    <property type="entry name" value="rve"/>
    <property type="match status" value="1"/>
</dbReference>
<sequence>MLNSGLLSNKEQVSKNLSFDCSVCKLGKSKTLSFSSHGSRAKKCFDIVHSDVWGISPIISHARYKYFVTFIDDFSRYTWVYFLRSKSEVLSVFQTFVAYVETQFSTGIKILRSDSGGEYMSHEFHDFLNHKG</sequence>
<feature type="non-terminal residue" evidence="2">
    <location>
        <position position="132"/>
    </location>
</feature>
<dbReference type="OrthoDB" id="1304467at2759"/>
<dbReference type="PANTHER" id="PTHR42648">
    <property type="entry name" value="TRANSPOSASE, PUTATIVE-RELATED"/>
    <property type="match status" value="1"/>
</dbReference>
<name>A0A9P0ZM92_CUSEU</name>
<dbReference type="InterPro" id="IPR039537">
    <property type="entry name" value="Retrotran_Ty1/copia-like"/>
</dbReference>
<accession>A0A9P0ZM92</accession>
<evidence type="ECO:0000259" key="1">
    <source>
        <dbReference type="PROSITE" id="PS50994"/>
    </source>
</evidence>
<protein>
    <recommendedName>
        <fullName evidence="1">Integrase catalytic domain-containing protein</fullName>
    </recommendedName>
</protein>
<gene>
    <name evidence="2" type="ORF">CEURO_LOCUS16510</name>
</gene>
<dbReference type="GO" id="GO:0015074">
    <property type="term" value="P:DNA integration"/>
    <property type="evidence" value="ECO:0007669"/>
    <property type="project" value="InterPro"/>
</dbReference>
<dbReference type="PANTHER" id="PTHR42648:SF28">
    <property type="entry name" value="TRANSPOSON-ENCODED PROTEIN WITH RIBONUCLEASE H-LIKE AND RETROVIRUS ZINC FINGER-LIKE DOMAINS"/>
    <property type="match status" value="1"/>
</dbReference>
<dbReference type="InterPro" id="IPR012337">
    <property type="entry name" value="RNaseH-like_sf"/>
</dbReference>
<dbReference type="PROSITE" id="PS50994">
    <property type="entry name" value="INTEGRASE"/>
    <property type="match status" value="1"/>
</dbReference>
<comment type="caution">
    <text evidence="2">The sequence shown here is derived from an EMBL/GenBank/DDBJ whole genome shotgun (WGS) entry which is preliminary data.</text>
</comment>
<evidence type="ECO:0000313" key="2">
    <source>
        <dbReference type="EMBL" id="CAH9104403.1"/>
    </source>
</evidence>
<dbReference type="Proteomes" id="UP001152484">
    <property type="component" value="Unassembled WGS sequence"/>
</dbReference>
<dbReference type="SUPFAM" id="SSF53098">
    <property type="entry name" value="Ribonuclease H-like"/>
    <property type="match status" value="1"/>
</dbReference>
<dbReference type="EMBL" id="CAMAPE010000046">
    <property type="protein sequence ID" value="CAH9104403.1"/>
    <property type="molecule type" value="Genomic_DNA"/>
</dbReference>
<dbReference type="Gene3D" id="3.30.420.10">
    <property type="entry name" value="Ribonuclease H-like superfamily/Ribonuclease H"/>
    <property type="match status" value="1"/>
</dbReference>
<keyword evidence="3" id="KW-1185">Reference proteome</keyword>
<reference evidence="2" key="1">
    <citation type="submission" date="2022-07" db="EMBL/GenBank/DDBJ databases">
        <authorList>
            <person name="Macas J."/>
            <person name="Novak P."/>
            <person name="Neumann P."/>
        </authorList>
    </citation>
    <scope>NUCLEOTIDE SEQUENCE</scope>
</reference>
<dbReference type="InterPro" id="IPR001584">
    <property type="entry name" value="Integrase_cat-core"/>
</dbReference>